<sequence>MNFVTRAFKSLTEPSLPFNKDEKILVDGGNQPWDLYPGSMKANNASVSLFHYKIPEAGSMHQYEHPVAGKYLVQYENMVPGIVRYIETFPKRADPQQSSSGGNVASDAVNDPNVRHYVVTERVEPIDFNTCSLEFKKYILSTVYDTLCYVAIHFKQHIVSLNRGCIMRSCETGRVVLVGIDHVYEENSKSSAHIADLVRYFYTPEILPKDNRELTYDTYQFGLLVKDILPDARNVYIKLLSPTRPKITDVATKLDISDITDNEISEILGLLSNAATFTAVQLQNLRDKLEYAIENNTLDSGLVRGSVIPATINLNMEVMLVTNLHLISALKLEKPLNDSDPIIAWLCSLYSSLDRFVRLQLLMALPGYIDVIDRTAFQQRIVPKLTLGFTDSSVEIKRASLSVCQCIVPKLSHKQLNSDLLRLLAKTLNDSDSEVRQQTIMVLYEISSSLSSPTIVYTALGKALKDPVALNREKALLYISKLDIPIADIVDKIIGPVTACIIDKDVKVAGAAWAITDTLLKKIKDASVAEGPSQLNESELDDEIKREHELNKSNDLPLVGDVDPEADDVNDKLEAWNWDDEGGDDIADDADAWDFE</sequence>
<dbReference type="SUPFAM" id="SSF48371">
    <property type="entry name" value="ARM repeat"/>
    <property type="match status" value="1"/>
</dbReference>
<gene>
    <name evidence="2" type="ORF">DASB73_031910</name>
</gene>
<dbReference type="GO" id="GO:0006409">
    <property type="term" value="P:tRNA export from nucleus"/>
    <property type="evidence" value="ECO:0007669"/>
    <property type="project" value="TreeGrafter"/>
</dbReference>
<feature type="compositionally biased region" description="Acidic residues" evidence="1">
    <location>
        <begin position="577"/>
        <end position="596"/>
    </location>
</feature>
<dbReference type="InterPro" id="IPR011989">
    <property type="entry name" value="ARM-like"/>
</dbReference>
<protein>
    <submittedName>
        <fullName evidence="2">Cex1 protein</fullName>
    </submittedName>
</protein>
<evidence type="ECO:0000313" key="3">
    <source>
        <dbReference type="Proteomes" id="UP001362899"/>
    </source>
</evidence>
<keyword evidence="3" id="KW-1185">Reference proteome</keyword>
<dbReference type="AlphaFoldDB" id="A0AAV5RN85"/>
<dbReference type="PANTHER" id="PTHR12984:SF3">
    <property type="entry name" value="N-TERMINAL KINASE-LIKE PROTEIN"/>
    <property type="match status" value="1"/>
</dbReference>
<name>A0AAV5RN85_STABA</name>
<evidence type="ECO:0000313" key="2">
    <source>
        <dbReference type="EMBL" id="GMM52228.1"/>
    </source>
</evidence>
<feature type="region of interest" description="Disordered" evidence="1">
    <location>
        <begin position="548"/>
        <end position="596"/>
    </location>
</feature>
<proteinExistence type="predicted"/>
<dbReference type="Gene3D" id="1.25.10.10">
    <property type="entry name" value="Leucine-rich Repeat Variant"/>
    <property type="match status" value="1"/>
</dbReference>
<dbReference type="Proteomes" id="UP001362899">
    <property type="component" value="Unassembled WGS sequence"/>
</dbReference>
<comment type="caution">
    <text evidence="2">The sequence shown here is derived from an EMBL/GenBank/DDBJ whole genome shotgun (WGS) entry which is preliminary data.</text>
</comment>
<reference evidence="2 3" key="1">
    <citation type="journal article" date="2023" name="Elife">
        <title>Identification of key yeast species and microbe-microbe interactions impacting larval growth of Drosophila in the wild.</title>
        <authorList>
            <person name="Mure A."/>
            <person name="Sugiura Y."/>
            <person name="Maeda R."/>
            <person name="Honda K."/>
            <person name="Sakurai N."/>
            <person name="Takahashi Y."/>
            <person name="Watada M."/>
            <person name="Katoh T."/>
            <person name="Gotoh A."/>
            <person name="Gotoh Y."/>
            <person name="Taniguchi I."/>
            <person name="Nakamura K."/>
            <person name="Hayashi T."/>
            <person name="Katayama T."/>
            <person name="Uemura T."/>
            <person name="Hattori Y."/>
        </authorList>
    </citation>
    <scope>NUCLEOTIDE SEQUENCE [LARGE SCALE GENOMIC DNA]</scope>
    <source>
        <strain evidence="2 3">SB-73</strain>
    </source>
</reference>
<evidence type="ECO:0000256" key="1">
    <source>
        <dbReference type="SAM" id="MobiDB-lite"/>
    </source>
</evidence>
<dbReference type="EMBL" id="BTGC01000008">
    <property type="protein sequence ID" value="GMM52228.1"/>
    <property type="molecule type" value="Genomic_DNA"/>
</dbReference>
<dbReference type="InterPro" id="IPR016024">
    <property type="entry name" value="ARM-type_fold"/>
</dbReference>
<dbReference type="InterPro" id="IPR051177">
    <property type="entry name" value="CIK-Related_Protein"/>
</dbReference>
<dbReference type="GO" id="GO:0005737">
    <property type="term" value="C:cytoplasm"/>
    <property type="evidence" value="ECO:0007669"/>
    <property type="project" value="TreeGrafter"/>
</dbReference>
<organism evidence="2 3">
    <name type="scientific">Starmerella bacillaris</name>
    <name type="common">Yeast</name>
    <name type="synonym">Candida zemplinina</name>
    <dbReference type="NCBI Taxonomy" id="1247836"/>
    <lineage>
        <taxon>Eukaryota</taxon>
        <taxon>Fungi</taxon>
        <taxon>Dikarya</taxon>
        <taxon>Ascomycota</taxon>
        <taxon>Saccharomycotina</taxon>
        <taxon>Dipodascomycetes</taxon>
        <taxon>Dipodascales</taxon>
        <taxon>Trichomonascaceae</taxon>
        <taxon>Starmerella</taxon>
    </lineage>
</organism>
<dbReference type="PANTHER" id="PTHR12984">
    <property type="entry name" value="SCY1-RELATED S/T PROTEIN KINASE-LIKE"/>
    <property type="match status" value="1"/>
</dbReference>
<accession>A0AAV5RN85</accession>